<keyword evidence="5 7" id="KW-1133">Transmembrane helix</keyword>
<organism evidence="10 11">
    <name type="scientific">Parabacteroides merdae</name>
    <dbReference type="NCBI Taxonomy" id="46503"/>
    <lineage>
        <taxon>Bacteria</taxon>
        <taxon>Pseudomonadati</taxon>
        <taxon>Bacteroidota</taxon>
        <taxon>Bacteroidia</taxon>
        <taxon>Bacteroidales</taxon>
        <taxon>Tannerellaceae</taxon>
        <taxon>Parabacteroides</taxon>
    </lineage>
</organism>
<keyword evidence="3 7" id="KW-0812">Transmembrane</keyword>
<dbReference type="InterPro" id="IPR013766">
    <property type="entry name" value="Thioredoxin_domain"/>
</dbReference>
<dbReference type="PANTHER" id="PTHR32234:SF0">
    <property type="entry name" value="THIOL:DISULFIDE INTERCHANGE PROTEIN DSBD"/>
    <property type="match status" value="1"/>
</dbReference>
<dbReference type="InterPro" id="IPR036929">
    <property type="entry name" value="DsbDN_sf"/>
</dbReference>
<dbReference type="GO" id="GO:0015035">
    <property type="term" value="F:protein-disulfide reductase activity"/>
    <property type="evidence" value="ECO:0007669"/>
    <property type="project" value="TreeGrafter"/>
</dbReference>
<feature type="transmembrane region" description="Helical" evidence="7">
    <location>
        <begin position="433"/>
        <end position="451"/>
    </location>
</feature>
<dbReference type="PROSITE" id="PS51352">
    <property type="entry name" value="THIOREDOXIN_2"/>
    <property type="match status" value="1"/>
</dbReference>
<evidence type="ECO:0000256" key="3">
    <source>
        <dbReference type="ARBA" id="ARBA00022692"/>
    </source>
</evidence>
<dbReference type="Gene3D" id="3.40.30.10">
    <property type="entry name" value="Glutaredoxin"/>
    <property type="match status" value="1"/>
</dbReference>
<feature type="transmembrane region" description="Helical" evidence="7">
    <location>
        <begin position="500"/>
        <end position="524"/>
    </location>
</feature>
<dbReference type="GO" id="GO:0045454">
    <property type="term" value="P:cell redox homeostasis"/>
    <property type="evidence" value="ECO:0007669"/>
    <property type="project" value="TreeGrafter"/>
</dbReference>
<feature type="transmembrane region" description="Helical" evidence="7">
    <location>
        <begin position="240"/>
        <end position="264"/>
    </location>
</feature>
<dbReference type="SUPFAM" id="SSF52833">
    <property type="entry name" value="Thioredoxin-like"/>
    <property type="match status" value="1"/>
</dbReference>
<protein>
    <submittedName>
        <fullName evidence="10">Thiol:disulfide interchange protein</fullName>
    </submittedName>
</protein>
<proteinExistence type="predicted"/>
<dbReference type="InterPro" id="IPR028250">
    <property type="entry name" value="DsbDN"/>
</dbReference>
<evidence type="ECO:0000259" key="9">
    <source>
        <dbReference type="PROSITE" id="PS51352"/>
    </source>
</evidence>
<feature type="transmembrane region" description="Helical" evidence="7">
    <location>
        <begin position="401"/>
        <end position="421"/>
    </location>
</feature>
<feature type="transmembrane region" description="Helical" evidence="7">
    <location>
        <begin position="319"/>
        <end position="344"/>
    </location>
</feature>
<gene>
    <name evidence="10" type="ORF">GMD66_13335</name>
</gene>
<keyword evidence="8" id="KW-0732">Signal</keyword>
<evidence type="ECO:0000313" key="11">
    <source>
        <dbReference type="Proteomes" id="UP000437446"/>
    </source>
</evidence>
<sequence length="696" mass="77204">MKKLFSTLMLVLVALTVQAQILQPVKWKIQLNDSGSAEKEIVFTATADKGWHLYDQDLPEGGPVSTSFTFETLKGAELIGKPTSSVKPTTVYDELFAMNLRWYPGTVSFTQKFKVTDPAKFKAEGEVEFMACNDETCLPPDRVSFSFDKKNIKMTAAETVVEKPEVEQDDVTAVQPDTEKVVEEVAELKAPAPVTNKDKAENRPVRASNELTDDAALWTPVIDQLKAFGDTTVSATDTSWLFIFFAGFLGGLIALLTPCVWPMIPMTVSFFLKRTKDRKKAIRDAMTYGLSIIVIYLVMGLLITGIFGASALNDLSTNAIFNIIFFLLLVVFAISFFGAFEMVLPSSWTNKLDTKADSTTGIISIFFMSFTLVLVSFSCTGPIIGTLLVQAASMGTAVGPAIGMFGFALALSIPFSLFAIFPNMLQSMPKSGGWLNSVKVVLGFLELALALKFLSVADLAYGWRLLDREVFIVLWIVIFILLGCYLLGKIKFSHDSDLPYVSVPRLFMAIISFSFAVYMVPGLWGAPLKAISAFAPPLYTQDFNLYNSEVHAAFDDYETGMAYAKKVNKPVMIDFSGFGCVNCRKMEASVWTDPKVKQILENDYVLITLMVDDKTKLPQPITIEEHGKTRKLKTIGDKWSYLQRSKFGANAQPFYILLNAEGEPLGPSYAFNESVPDYIKFLENGLKVFKEQEKNK</sequence>
<dbReference type="InterPro" id="IPR036249">
    <property type="entry name" value="Thioredoxin-like_sf"/>
</dbReference>
<comment type="caution">
    <text evidence="10">The sequence shown here is derived from an EMBL/GenBank/DDBJ whole genome shotgun (WGS) entry which is preliminary data.</text>
</comment>
<accession>A0A7K1HG61</accession>
<reference evidence="10 11" key="1">
    <citation type="journal article" date="2019" name="Nat. Med.">
        <title>A library of human gut bacterial isolates paired with longitudinal multiomics data enables mechanistic microbiome research.</title>
        <authorList>
            <person name="Poyet M."/>
            <person name="Groussin M."/>
            <person name="Gibbons S.M."/>
            <person name="Avila-Pacheco J."/>
            <person name="Jiang X."/>
            <person name="Kearney S.M."/>
            <person name="Perrotta A.R."/>
            <person name="Berdy B."/>
            <person name="Zhao S."/>
            <person name="Lieberman T.D."/>
            <person name="Swanson P.K."/>
            <person name="Smith M."/>
            <person name="Roesemann S."/>
            <person name="Alexander J.E."/>
            <person name="Rich S.A."/>
            <person name="Livny J."/>
            <person name="Vlamakis H."/>
            <person name="Clish C."/>
            <person name="Bullock K."/>
            <person name="Deik A."/>
            <person name="Scott J."/>
            <person name="Pierce K.A."/>
            <person name="Xavier R.J."/>
            <person name="Alm E.J."/>
        </authorList>
    </citation>
    <scope>NUCLEOTIDE SEQUENCE [LARGE SCALE GENOMIC DNA]</scope>
    <source>
        <strain evidence="10 11">BIOML-A25</strain>
    </source>
</reference>
<evidence type="ECO:0000256" key="8">
    <source>
        <dbReference type="SAM" id="SignalP"/>
    </source>
</evidence>
<dbReference type="Pfam" id="PF02683">
    <property type="entry name" value="DsbD_TM"/>
    <property type="match status" value="1"/>
</dbReference>
<dbReference type="InterPro" id="IPR003834">
    <property type="entry name" value="Cyt_c_assmbl_TM_dom"/>
</dbReference>
<evidence type="ECO:0000256" key="4">
    <source>
        <dbReference type="ARBA" id="ARBA00022748"/>
    </source>
</evidence>
<evidence type="ECO:0000256" key="7">
    <source>
        <dbReference type="SAM" id="Phobius"/>
    </source>
</evidence>
<evidence type="ECO:0000256" key="6">
    <source>
        <dbReference type="ARBA" id="ARBA00023136"/>
    </source>
</evidence>
<dbReference type="PANTHER" id="PTHR32234">
    <property type="entry name" value="THIOL:DISULFIDE INTERCHANGE PROTEIN DSBD"/>
    <property type="match status" value="1"/>
</dbReference>
<dbReference type="RefSeq" id="WP_129943667.1">
    <property type="nucleotide sequence ID" value="NZ_JADNHS010000005.1"/>
</dbReference>
<keyword evidence="4" id="KW-0201">Cytochrome c-type biogenesis</keyword>
<evidence type="ECO:0000256" key="2">
    <source>
        <dbReference type="ARBA" id="ARBA00022475"/>
    </source>
</evidence>
<feature type="transmembrane region" description="Helical" evidence="7">
    <location>
        <begin position="471"/>
        <end position="488"/>
    </location>
</feature>
<dbReference type="AlphaFoldDB" id="A0A7K1HG61"/>
<evidence type="ECO:0000256" key="1">
    <source>
        <dbReference type="ARBA" id="ARBA00004651"/>
    </source>
</evidence>
<name>A0A7K1HG61_9BACT</name>
<dbReference type="Pfam" id="PF13899">
    <property type="entry name" value="Thioredoxin_7"/>
    <property type="match status" value="1"/>
</dbReference>
<dbReference type="Gene3D" id="2.60.40.1250">
    <property type="entry name" value="Thiol:disulfide interchange protein DsbD, N-terminal domain"/>
    <property type="match status" value="1"/>
</dbReference>
<feature type="domain" description="Thioredoxin" evidence="9">
    <location>
        <begin position="522"/>
        <end position="687"/>
    </location>
</feature>
<evidence type="ECO:0000313" key="10">
    <source>
        <dbReference type="EMBL" id="MTU30170.1"/>
    </source>
</evidence>
<keyword evidence="6 7" id="KW-0472">Membrane</keyword>
<dbReference type="EMBL" id="WNCR01000006">
    <property type="protein sequence ID" value="MTU30170.1"/>
    <property type="molecule type" value="Genomic_DNA"/>
</dbReference>
<feature type="chain" id="PRO_5029704711" evidence="8">
    <location>
        <begin position="20"/>
        <end position="696"/>
    </location>
</feature>
<dbReference type="Proteomes" id="UP000437446">
    <property type="component" value="Unassembled WGS sequence"/>
</dbReference>
<keyword evidence="2" id="KW-1003">Cell membrane</keyword>
<feature type="transmembrane region" description="Helical" evidence="7">
    <location>
        <begin position="365"/>
        <end position="389"/>
    </location>
</feature>
<dbReference type="GO" id="GO:0005886">
    <property type="term" value="C:plasma membrane"/>
    <property type="evidence" value="ECO:0007669"/>
    <property type="project" value="UniProtKB-SubCell"/>
</dbReference>
<dbReference type="Pfam" id="PF11412">
    <property type="entry name" value="DsbD_N"/>
    <property type="match status" value="1"/>
</dbReference>
<evidence type="ECO:0000256" key="5">
    <source>
        <dbReference type="ARBA" id="ARBA00022989"/>
    </source>
</evidence>
<comment type="subcellular location">
    <subcellularLocation>
        <location evidence="1">Cell membrane</location>
        <topology evidence="1">Multi-pass membrane protein</topology>
    </subcellularLocation>
</comment>
<dbReference type="GO" id="GO:0017004">
    <property type="term" value="P:cytochrome complex assembly"/>
    <property type="evidence" value="ECO:0007669"/>
    <property type="project" value="UniProtKB-KW"/>
</dbReference>
<feature type="signal peptide" evidence="8">
    <location>
        <begin position="1"/>
        <end position="19"/>
    </location>
</feature>
<feature type="transmembrane region" description="Helical" evidence="7">
    <location>
        <begin position="285"/>
        <end position="307"/>
    </location>
</feature>